<name>A0ABQ6CS02_9HYPH</name>
<evidence type="ECO:0000256" key="5">
    <source>
        <dbReference type="ARBA" id="ARBA00022692"/>
    </source>
</evidence>
<dbReference type="Gene3D" id="2.60.370.10">
    <property type="entry name" value="Ctag/Cox11"/>
    <property type="match status" value="1"/>
</dbReference>
<keyword evidence="5 10" id="KW-0812">Transmembrane</keyword>
<sequence>MSTRERPQTPQGRTRHPKASNGLIAVCCLAFVASMVGAAYASVPLYTLFCKVTGFGGTTRVAEAAPAQTIDRSFEVRFDSNINPALPWKFEPEQRSITVKAGEVKTIYYKITNLYSETTWASAAYNVTPQETGAYFSKIQCFCFTSQSLAPGESRELPVVFFVDPAIDKVDYLRGVKTITLSYTYYPAKQPATPVAAAEPATTKPQL</sequence>
<evidence type="ECO:0000256" key="7">
    <source>
        <dbReference type="ARBA" id="ARBA00022989"/>
    </source>
</evidence>
<keyword evidence="12" id="KW-1185">Reference proteome</keyword>
<evidence type="ECO:0000256" key="8">
    <source>
        <dbReference type="ARBA" id="ARBA00023008"/>
    </source>
</evidence>
<proteinExistence type="inferred from homology"/>
<dbReference type="InterPro" id="IPR007533">
    <property type="entry name" value="Cyt_c_oxidase_assmbl_CtaG"/>
</dbReference>
<evidence type="ECO:0000313" key="11">
    <source>
        <dbReference type="EMBL" id="GLS22504.1"/>
    </source>
</evidence>
<keyword evidence="7 10" id="KW-1133">Transmembrane helix</keyword>
<dbReference type="InterPro" id="IPR023471">
    <property type="entry name" value="CtaG/Cox11_dom_sf"/>
</dbReference>
<evidence type="ECO:0000256" key="6">
    <source>
        <dbReference type="ARBA" id="ARBA00022968"/>
    </source>
</evidence>
<dbReference type="Proteomes" id="UP001156882">
    <property type="component" value="Unassembled WGS sequence"/>
</dbReference>
<feature type="topological domain" description="Periplasmic" evidence="10">
    <location>
        <begin position="43"/>
        <end position="207"/>
    </location>
</feature>
<dbReference type="PIRSF" id="PIRSF005413">
    <property type="entry name" value="COX11"/>
    <property type="match status" value="1"/>
</dbReference>
<dbReference type="Pfam" id="PF04442">
    <property type="entry name" value="CtaG_Cox11"/>
    <property type="match status" value="1"/>
</dbReference>
<comment type="function">
    <text evidence="1 10">Exerts its effect at some terminal stage of cytochrome c oxidase synthesis, probably by being involved in the insertion of the copper B into subunit I.</text>
</comment>
<accession>A0ABQ6CS02</accession>
<organism evidence="11 12">
    <name type="scientific">Labrys miyagiensis</name>
    <dbReference type="NCBI Taxonomy" id="346912"/>
    <lineage>
        <taxon>Bacteria</taxon>
        <taxon>Pseudomonadati</taxon>
        <taxon>Pseudomonadota</taxon>
        <taxon>Alphaproteobacteria</taxon>
        <taxon>Hyphomicrobiales</taxon>
        <taxon>Xanthobacteraceae</taxon>
        <taxon>Labrys</taxon>
    </lineage>
</organism>
<evidence type="ECO:0000256" key="4">
    <source>
        <dbReference type="ARBA" id="ARBA00015384"/>
    </source>
</evidence>
<dbReference type="HAMAP" id="MF_00155">
    <property type="entry name" value="CtaG"/>
    <property type="match status" value="1"/>
</dbReference>
<dbReference type="RefSeq" id="WP_284315460.1">
    <property type="nucleotide sequence ID" value="NZ_BSPC01000063.1"/>
</dbReference>
<evidence type="ECO:0000256" key="10">
    <source>
        <dbReference type="HAMAP-Rule" id="MF_00155"/>
    </source>
</evidence>
<evidence type="ECO:0000256" key="2">
    <source>
        <dbReference type="ARBA" id="ARBA00004382"/>
    </source>
</evidence>
<evidence type="ECO:0000256" key="1">
    <source>
        <dbReference type="ARBA" id="ARBA00004007"/>
    </source>
</evidence>
<comment type="similarity">
    <text evidence="3 10">Belongs to the COX11/CtaG family.</text>
</comment>
<evidence type="ECO:0000256" key="9">
    <source>
        <dbReference type="ARBA" id="ARBA00023136"/>
    </source>
</evidence>
<keyword evidence="10" id="KW-1003">Cell membrane</keyword>
<dbReference type="PANTHER" id="PTHR21320:SF3">
    <property type="entry name" value="CYTOCHROME C OXIDASE ASSEMBLY PROTEIN COX11, MITOCHONDRIAL-RELATED"/>
    <property type="match status" value="1"/>
</dbReference>
<keyword evidence="10" id="KW-0997">Cell inner membrane</keyword>
<keyword evidence="8 10" id="KW-0186">Copper</keyword>
<comment type="caution">
    <text evidence="11">The sequence shown here is derived from an EMBL/GenBank/DDBJ whole genome shotgun (WGS) entry which is preliminary data.</text>
</comment>
<feature type="topological domain" description="Cytoplasmic" evidence="10">
    <location>
        <begin position="1"/>
        <end position="13"/>
    </location>
</feature>
<reference evidence="12" key="1">
    <citation type="journal article" date="2019" name="Int. J. Syst. Evol. Microbiol.">
        <title>The Global Catalogue of Microorganisms (GCM) 10K type strain sequencing project: providing services to taxonomists for standard genome sequencing and annotation.</title>
        <authorList>
            <consortium name="The Broad Institute Genomics Platform"/>
            <consortium name="The Broad Institute Genome Sequencing Center for Infectious Disease"/>
            <person name="Wu L."/>
            <person name="Ma J."/>
        </authorList>
    </citation>
    <scope>NUCLEOTIDE SEQUENCE [LARGE SCALE GENOMIC DNA]</scope>
    <source>
        <strain evidence="12">NBRC 101365</strain>
    </source>
</reference>
<dbReference type="SUPFAM" id="SSF110111">
    <property type="entry name" value="Ctag/Cox11"/>
    <property type="match status" value="1"/>
</dbReference>
<evidence type="ECO:0000256" key="3">
    <source>
        <dbReference type="ARBA" id="ARBA00009620"/>
    </source>
</evidence>
<protein>
    <recommendedName>
        <fullName evidence="4 10">Cytochrome c oxidase assembly protein CtaG</fullName>
    </recommendedName>
</protein>
<comment type="subcellular location">
    <subcellularLocation>
        <location evidence="2 10">Cell inner membrane</location>
        <topology evidence="2 10">Single-pass type II membrane protein</topology>
        <orientation evidence="2 10">Periplasmic side</orientation>
    </subcellularLocation>
</comment>
<dbReference type="PANTHER" id="PTHR21320">
    <property type="entry name" value="CYTOCHROME C OXIDASE ASSEMBLY PROTEIN COX11-RELATED"/>
    <property type="match status" value="1"/>
</dbReference>
<gene>
    <name evidence="10 11" type="primary">ctaG</name>
    <name evidence="11" type="ORF">GCM10007874_55220</name>
</gene>
<dbReference type="EMBL" id="BSPC01000063">
    <property type="protein sequence ID" value="GLS22504.1"/>
    <property type="molecule type" value="Genomic_DNA"/>
</dbReference>
<keyword evidence="9 10" id="KW-0472">Membrane</keyword>
<dbReference type="NCBIfam" id="NF003465">
    <property type="entry name" value="PRK05089.1"/>
    <property type="match status" value="1"/>
</dbReference>
<keyword evidence="6 10" id="KW-0735">Signal-anchor</keyword>
<evidence type="ECO:0000313" key="12">
    <source>
        <dbReference type="Proteomes" id="UP001156882"/>
    </source>
</evidence>